<organism evidence="2 3">
    <name type="scientific">Albugo candida</name>
    <dbReference type="NCBI Taxonomy" id="65357"/>
    <lineage>
        <taxon>Eukaryota</taxon>
        <taxon>Sar</taxon>
        <taxon>Stramenopiles</taxon>
        <taxon>Oomycota</taxon>
        <taxon>Peronosporomycetes</taxon>
        <taxon>Albuginales</taxon>
        <taxon>Albuginaceae</taxon>
        <taxon>Albugo</taxon>
    </lineage>
</organism>
<name>A0A024FUF2_9STRA</name>
<accession>A0A024FUF2</accession>
<dbReference type="EMBL" id="CAIX01000278">
    <property type="protein sequence ID" value="CCI10517.1"/>
    <property type="molecule type" value="Genomic_DNA"/>
</dbReference>
<dbReference type="Proteomes" id="UP000053237">
    <property type="component" value="Unassembled WGS sequence"/>
</dbReference>
<reference evidence="2 3" key="1">
    <citation type="submission" date="2012-05" db="EMBL/GenBank/DDBJ databases">
        <title>Recombination and specialization in a pathogen metapopulation.</title>
        <authorList>
            <person name="Gardiner A."/>
            <person name="Kemen E."/>
            <person name="Schultz-Larsen T."/>
            <person name="MacLean D."/>
            <person name="Van Oosterhout C."/>
            <person name="Jones J.D.G."/>
        </authorList>
    </citation>
    <scope>NUCLEOTIDE SEQUENCE [LARGE SCALE GENOMIC DNA]</scope>
    <source>
        <strain evidence="2 3">Ac Nc2</strain>
    </source>
</reference>
<feature type="domain" description="DUF4833" evidence="1">
    <location>
        <begin position="103"/>
        <end position="246"/>
    </location>
</feature>
<dbReference type="Pfam" id="PF16117">
    <property type="entry name" value="DUF4833"/>
    <property type="match status" value="1"/>
</dbReference>
<gene>
    <name evidence="2" type="ORF">BN9_104210</name>
</gene>
<keyword evidence="3" id="KW-1185">Reference proteome</keyword>
<comment type="caution">
    <text evidence="2">The sequence shown here is derived from an EMBL/GenBank/DDBJ whole genome shotgun (WGS) entry which is preliminary data.</text>
</comment>
<evidence type="ECO:0000313" key="3">
    <source>
        <dbReference type="Proteomes" id="UP000053237"/>
    </source>
</evidence>
<protein>
    <recommendedName>
        <fullName evidence="1">DUF4833 domain-containing protein</fullName>
    </recommendedName>
</protein>
<evidence type="ECO:0000259" key="1">
    <source>
        <dbReference type="Pfam" id="PF16117"/>
    </source>
</evidence>
<dbReference type="AlphaFoldDB" id="A0A024FUF2"/>
<proteinExistence type="predicted"/>
<dbReference type="OrthoDB" id="88626at2759"/>
<dbReference type="InterPro" id="IPR032269">
    <property type="entry name" value="DUF4833"/>
</dbReference>
<dbReference type="InParanoid" id="A0A024FUF2"/>
<sequence length="250" mass="28648">MQRRNEVIRNLPGLLQPDDVNEVIHDNDLVPIARVACIIYNGNTICFFSSGDHIKIKAQARMAAEKYFTDEFPDHNYQPTTNSEHSQSKFWPRYLPISADRLFIIERSKNAQLIIYNARFQDREKQIYDKKSPVDIQWYSFGWTENPSTNGTGIIERRLAWGYSHKAVKKAINGSSGSQDVLEPQYELSLNALSSRKAQLCFDATTNEPIVQIEINGISSRLRKVFVCATDTHGAFIPRVSYVEMQPSTW</sequence>
<evidence type="ECO:0000313" key="2">
    <source>
        <dbReference type="EMBL" id="CCI10517.1"/>
    </source>
</evidence>